<dbReference type="Gene3D" id="3.40.1620.60">
    <property type="match status" value="1"/>
</dbReference>
<feature type="binding site" evidence="5">
    <location>
        <position position="334"/>
    </location>
    <ligand>
        <name>Zn(2+)</name>
        <dbReference type="ChEBI" id="CHEBI:29105"/>
        <note>catalytic</note>
    </ligand>
</feature>
<dbReference type="EMBL" id="JARKHS020035525">
    <property type="protein sequence ID" value="KAK8757154.1"/>
    <property type="molecule type" value="Genomic_DNA"/>
</dbReference>
<gene>
    <name evidence="9" type="ORF">V5799_000147</name>
</gene>
<dbReference type="InterPro" id="IPR024079">
    <property type="entry name" value="MetalloPept_cat_dom_sf"/>
</dbReference>
<evidence type="ECO:0000313" key="10">
    <source>
        <dbReference type="Proteomes" id="UP001321473"/>
    </source>
</evidence>
<dbReference type="AlphaFoldDB" id="A0AAQ4D3W4"/>
<dbReference type="GO" id="GO:0004222">
    <property type="term" value="F:metalloendopeptidase activity"/>
    <property type="evidence" value="ECO:0007669"/>
    <property type="project" value="InterPro"/>
</dbReference>
<accession>A0AAQ4D3W4</accession>
<feature type="chain" id="PRO_5042938781" description="Peptidase M12B domain-containing protein" evidence="7">
    <location>
        <begin position="17"/>
        <end position="488"/>
    </location>
</feature>
<sequence length="488" mass="55752">MYYFTVLAFLCGVIQGLQEPRLVYPRLLEERSSDGKLVMEIHDQLTLNLEKASVAAPQLRFLKRGKESVNMMIDGREINDQLYQDGEKFATVAVSRNGTAAEMKGLVGPSYRIEPLFSMERSDSGLVPHMIYEIEQKPVIDRAIGFDDKENCPDSRETKRPKRRRGKKRRKPEPGEFVAEVFFLLDHPHFRHFKNKEDALMYICIMMNSANLRFTDVANPRVRLMVTGVEEPSGEEYVRGTEELLADSDTLPELKKYAGRKKDEFGNPDIVYLLSGRDVISKKGDEWDKNARGVGYVSGVCTDHYVALGEDLPGLYTGMITMTHELGHVLGAVHDGDGPYRYIRGHPGAKSCPWDDGFVMSYVDKGANHQIFSRCSLRQMAYVLRGKGKKCWDVASNGYNMSIQYPGNQEIIEKICEKKFPNKNVEANVIFPKDNECKLRCLHKERKGRYTRTHWLDVDTPDFTRCGRRKACIKGRCVRTWRPGPDDE</sequence>
<evidence type="ECO:0000256" key="3">
    <source>
        <dbReference type="ARBA" id="ARBA00022833"/>
    </source>
</evidence>
<comment type="caution">
    <text evidence="5">Lacks conserved residue(s) required for the propagation of feature annotation.</text>
</comment>
<feature type="active site" evidence="5">
    <location>
        <position position="325"/>
    </location>
</feature>
<dbReference type="Pfam" id="PF13582">
    <property type="entry name" value="Reprolysin_3"/>
    <property type="match status" value="1"/>
</dbReference>
<keyword evidence="7" id="KW-0732">Signal</keyword>
<dbReference type="InterPro" id="IPR001590">
    <property type="entry name" value="Peptidase_M12B"/>
</dbReference>
<dbReference type="InterPro" id="IPR034030">
    <property type="entry name" value="ZnMc_salivary_gland_MPs"/>
</dbReference>
<keyword evidence="3 5" id="KW-0862">Zinc</keyword>
<feature type="binding site" evidence="5">
    <location>
        <position position="328"/>
    </location>
    <ligand>
        <name>Zn(2+)</name>
        <dbReference type="ChEBI" id="CHEBI:29105"/>
        <note>catalytic</note>
    </ligand>
</feature>
<protein>
    <recommendedName>
        <fullName evidence="8">Peptidase M12B domain-containing protein</fullName>
    </recommendedName>
</protein>
<keyword evidence="1" id="KW-0645">Protease</keyword>
<dbReference type="PANTHER" id="PTHR11905">
    <property type="entry name" value="ADAM A DISINTEGRIN AND METALLOPROTEASE DOMAIN"/>
    <property type="match status" value="1"/>
</dbReference>
<evidence type="ECO:0000313" key="9">
    <source>
        <dbReference type="EMBL" id="KAK8757154.1"/>
    </source>
</evidence>
<feature type="compositionally biased region" description="Basic residues" evidence="6">
    <location>
        <begin position="159"/>
        <end position="171"/>
    </location>
</feature>
<dbReference type="SUPFAM" id="SSF55486">
    <property type="entry name" value="Metalloproteases ('zincins'), catalytic domain"/>
    <property type="match status" value="1"/>
</dbReference>
<dbReference type="GO" id="GO:0046872">
    <property type="term" value="F:metal ion binding"/>
    <property type="evidence" value="ECO:0007669"/>
    <property type="project" value="UniProtKB-KW"/>
</dbReference>
<dbReference type="PROSITE" id="PS50215">
    <property type="entry name" value="ADAM_MEPRO"/>
    <property type="match status" value="1"/>
</dbReference>
<proteinExistence type="predicted"/>
<feature type="compositionally biased region" description="Basic and acidic residues" evidence="6">
    <location>
        <begin position="145"/>
        <end position="158"/>
    </location>
</feature>
<dbReference type="Gene3D" id="3.40.390.10">
    <property type="entry name" value="Collagenase (Catalytic Domain)"/>
    <property type="match status" value="1"/>
</dbReference>
<dbReference type="PANTHER" id="PTHR11905:SF159">
    <property type="entry name" value="ADAM METALLOPROTEASE"/>
    <property type="match status" value="1"/>
</dbReference>
<feature type="domain" description="Peptidase M12B" evidence="8">
    <location>
        <begin position="177"/>
        <end position="391"/>
    </location>
</feature>
<organism evidence="9 10">
    <name type="scientific">Amblyomma americanum</name>
    <name type="common">Lone star tick</name>
    <dbReference type="NCBI Taxonomy" id="6943"/>
    <lineage>
        <taxon>Eukaryota</taxon>
        <taxon>Metazoa</taxon>
        <taxon>Ecdysozoa</taxon>
        <taxon>Arthropoda</taxon>
        <taxon>Chelicerata</taxon>
        <taxon>Arachnida</taxon>
        <taxon>Acari</taxon>
        <taxon>Parasitiformes</taxon>
        <taxon>Ixodida</taxon>
        <taxon>Ixodoidea</taxon>
        <taxon>Ixodidae</taxon>
        <taxon>Amblyomminae</taxon>
        <taxon>Amblyomma</taxon>
    </lineage>
</organism>
<evidence type="ECO:0000259" key="8">
    <source>
        <dbReference type="PROSITE" id="PS50215"/>
    </source>
</evidence>
<dbReference type="CDD" id="cd04272">
    <property type="entry name" value="ZnMc_salivary_gland_MPs"/>
    <property type="match status" value="1"/>
</dbReference>
<evidence type="ECO:0000256" key="2">
    <source>
        <dbReference type="ARBA" id="ARBA00022801"/>
    </source>
</evidence>
<dbReference type="Proteomes" id="UP001321473">
    <property type="component" value="Unassembled WGS sequence"/>
</dbReference>
<dbReference type="GO" id="GO:0006509">
    <property type="term" value="P:membrane protein ectodomain proteolysis"/>
    <property type="evidence" value="ECO:0007669"/>
    <property type="project" value="TreeGrafter"/>
</dbReference>
<keyword evidence="10" id="KW-1185">Reference proteome</keyword>
<evidence type="ECO:0000256" key="7">
    <source>
        <dbReference type="SAM" id="SignalP"/>
    </source>
</evidence>
<feature type="binding site" evidence="5">
    <location>
        <position position="324"/>
    </location>
    <ligand>
        <name>Zn(2+)</name>
        <dbReference type="ChEBI" id="CHEBI:29105"/>
        <note>catalytic</note>
    </ligand>
</feature>
<comment type="caution">
    <text evidence="9">The sequence shown here is derived from an EMBL/GenBank/DDBJ whole genome shotgun (WGS) entry which is preliminary data.</text>
</comment>
<keyword evidence="5" id="KW-0479">Metal-binding</keyword>
<evidence type="ECO:0000256" key="4">
    <source>
        <dbReference type="ARBA" id="ARBA00023049"/>
    </source>
</evidence>
<feature type="region of interest" description="Disordered" evidence="6">
    <location>
        <begin position="145"/>
        <end position="172"/>
    </location>
</feature>
<keyword evidence="2" id="KW-0378">Hydrolase</keyword>
<keyword evidence="4" id="KW-0482">Metalloprotease</keyword>
<evidence type="ECO:0000256" key="5">
    <source>
        <dbReference type="PROSITE-ProRule" id="PRU00276"/>
    </source>
</evidence>
<reference evidence="9 10" key="1">
    <citation type="journal article" date="2023" name="Arcadia Sci">
        <title>De novo assembly of a long-read Amblyomma americanum tick genome.</title>
        <authorList>
            <person name="Chou S."/>
            <person name="Poskanzer K.E."/>
            <person name="Rollins M."/>
            <person name="Thuy-Boun P.S."/>
        </authorList>
    </citation>
    <scope>NUCLEOTIDE SEQUENCE [LARGE SCALE GENOMIC DNA]</scope>
    <source>
        <strain evidence="9">F_SG_1</strain>
        <tissue evidence="9">Salivary glands</tissue>
    </source>
</reference>
<evidence type="ECO:0000256" key="6">
    <source>
        <dbReference type="SAM" id="MobiDB-lite"/>
    </source>
</evidence>
<feature type="signal peptide" evidence="7">
    <location>
        <begin position="1"/>
        <end position="16"/>
    </location>
</feature>
<evidence type="ECO:0000256" key="1">
    <source>
        <dbReference type="ARBA" id="ARBA00022670"/>
    </source>
</evidence>
<name>A0AAQ4D3W4_AMBAM</name>